<protein>
    <recommendedName>
        <fullName evidence="3">DUF4398 domain-containing protein</fullName>
    </recommendedName>
</protein>
<dbReference type="PROSITE" id="PS51257">
    <property type="entry name" value="PROKAR_LIPOPROTEIN"/>
    <property type="match status" value="1"/>
</dbReference>
<sequence length="108" mass="11799">MKQTLILCAITLVSVGCASGINKDEYNKLVMEAENEIKLANKTGFLWTSTEKSLTESKEAMEAATAATDKTTRESEYNKAMKLAKKALSEAKLAQQQAKDNANPAVHF</sequence>
<dbReference type="RefSeq" id="WP_096360766.1">
    <property type="nucleotide sequence ID" value="NZ_AP014879.1"/>
</dbReference>
<dbReference type="AlphaFoldDB" id="A0A1B4XGM1"/>
<reference evidence="1 2" key="1">
    <citation type="submission" date="2015-05" db="EMBL/GenBank/DDBJ databases">
        <title>Complete genome sequence of a sulfur-oxidizing gammaproteobacterium strain HA5.</title>
        <authorList>
            <person name="Miura A."/>
            <person name="Kojima H."/>
            <person name="Fukui M."/>
        </authorList>
    </citation>
    <scope>NUCLEOTIDE SEQUENCE [LARGE SCALE GENOMIC DNA]</scope>
    <source>
        <strain evidence="1 2">HA5</strain>
    </source>
</reference>
<evidence type="ECO:0000313" key="1">
    <source>
        <dbReference type="EMBL" id="BAV33970.1"/>
    </source>
</evidence>
<dbReference type="InParanoid" id="A0A1B4XGM1"/>
<name>A0A1B4XGM1_9GAMM</name>
<organism evidence="1 2">
    <name type="scientific">Sulfuricaulis limicola</name>
    <dbReference type="NCBI Taxonomy" id="1620215"/>
    <lineage>
        <taxon>Bacteria</taxon>
        <taxon>Pseudomonadati</taxon>
        <taxon>Pseudomonadota</taxon>
        <taxon>Gammaproteobacteria</taxon>
        <taxon>Acidiferrobacterales</taxon>
        <taxon>Acidiferrobacteraceae</taxon>
        <taxon>Sulfuricaulis</taxon>
    </lineage>
</organism>
<accession>A0A1B4XGM1</accession>
<gene>
    <name evidence="1" type="ORF">SCL_1667</name>
</gene>
<dbReference type="Proteomes" id="UP000243180">
    <property type="component" value="Chromosome"/>
</dbReference>
<evidence type="ECO:0000313" key="2">
    <source>
        <dbReference type="Proteomes" id="UP000243180"/>
    </source>
</evidence>
<dbReference type="EMBL" id="AP014879">
    <property type="protein sequence ID" value="BAV33970.1"/>
    <property type="molecule type" value="Genomic_DNA"/>
</dbReference>
<keyword evidence="2" id="KW-1185">Reference proteome</keyword>
<dbReference type="KEGG" id="slim:SCL_1667"/>
<proteinExistence type="predicted"/>
<evidence type="ECO:0008006" key="3">
    <source>
        <dbReference type="Google" id="ProtNLM"/>
    </source>
</evidence>